<evidence type="ECO:0000313" key="4">
    <source>
        <dbReference type="Proteomes" id="UP000006591"/>
    </source>
</evidence>
<organism evidence="3">
    <name type="scientific">Oryza nivara</name>
    <name type="common">Indian wild rice</name>
    <name type="synonym">Oryza sativa f. spontanea</name>
    <dbReference type="NCBI Taxonomy" id="4536"/>
    <lineage>
        <taxon>Eukaryota</taxon>
        <taxon>Viridiplantae</taxon>
        <taxon>Streptophyta</taxon>
        <taxon>Embryophyta</taxon>
        <taxon>Tracheophyta</taxon>
        <taxon>Spermatophyta</taxon>
        <taxon>Magnoliopsida</taxon>
        <taxon>Liliopsida</taxon>
        <taxon>Poales</taxon>
        <taxon>Poaceae</taxon>
        <taxon>BOP clade</taxon>
        <taxon>Oryzoideae</taxon>
        <taxon>Oryzeae</taxon>
        <taxon>Oryzinae</taxon>
        <taxon>Oryza</taxon>
    </lineage>
</organism>
<dbReference type="Gramene" id="ONIVA11G06090.3">
    <property type="protein sequence ID" value="ONIVA11G06090.3"/>
    <property type="gene ID" value="ONIVA11G06090"/>
</dbReference>
<feature type="signal peptide" evidence="2">
    <location>
        <begin position="1"/>
        <end position="21"/>
    </location>
</feature>
<reference evidence="3" key="1">
    <citation type="submission" date="2015-04" db="UniProtKB">
        <authorList>
            <consortium name="EnsemblPlants"/>
        </authorList>
    </citation>
    <scope>IDENTIFICATION</scope>
    <source>
        <strain evidence="3">SL10</strain>
    </source>
</reference>
<evidence type="ECO:0000256" key="1">
    <source>
        <dbReference type="SAM" id="MobiDB-lite"/>
    </source>
</evidence>
<protein>
    <submittedName>
        <fullName evidence="3">Uncharacterized protein</fullName>
    </submittedName>
</protein>
<dbReference type="AlphaFoldDB" id="A0A0E0IZD3"/>
<dbReference type="EnsemblPlants" id="ONIVA11G06090.3">
    <property type="protein sequence ID" value="ONIVA11G06090.3"/>
    <property type="gene ID" value="ONIVA11G06090"/>
</dbReference>
<proteinExistence type="predicted"/>
<name>A0A0E0IZD3_ORYNI</name>
<feature type="chain" id="PRO_5002363712" evidence="2">
    <location>
        <begin position="22"/>
        <end position="78"/>
    </location>
</feature>
<sequence>MVKKLLLLLHTPQIALVLANAQPRGGLPELTHLVKQERARGIAGAAASGGSSDLGGRGDEEARRRQVEEEMRELHEGY</sequence>
<feature type="compositionally biased region" description="Low complexity" evidence="1">
    <location>
        <begin position="41"/>
        <end position="51"/>
    </location>
</feature>
<feature type="compositionally biased region" description="Basic and acidic residues" evidence="1">
    <location>
        <begin position="56"/>
        <end position="78"/>
    </location>
</feature>
<dbReference type="HOGENOM" id="CLU_2626140_0_0_1"/>
<keyword evidence="4" id="KW-1185">Reference proteome</keyword>
<evidence type="ECO:0000313" key="3">
    <source>
        <dbReference type="EnsemblPlants" id="ONIVA11G06090.3"/>
    </source>
</evidence>
<feature type="region of interest" description="Disordered" evidence="1">
    <location>
        <begin position="41"/>
        <end position="78"/>
    </location>
</feature>
<accession>A0A0E0IZD3</accession>
<evidence type="ECO:0000256" key="2">
    <source>
        <dbReference type="SAM" id="SignalP"/>
    </source>
</evidence>
<dbReference type="Proteomes" id="UP000006591">
    <property type="component" value="Chromosome 11"/>
</dbReference>
<reference evidence="3" key="2">
    <citation type="submission" date="2018-04" db="EMBL/GenBank/DDBJ databases">
        <title>OnivRS2 (Oryza nivara Reference Sequence Version 2).</title>
        <authorList>
            <person name="Zhang J."/>
            <person name="Kudrna D."/>
            <person name="Lee S."/>
            <person name="Talag J."/>
            <person name="Rajasekar S."/>
            <person name="Welchert J."/>
            <person name="Hsing Y.-I."/>
            <person name="Wing R.A."/>
        </authorList>
    </citation>
    <scope>NUCLEOTIDE SEQUENCE [LARGE SCALE GENOMIC DNA]</scope>
    <source>
        <strain evidence="3">SL10</strain>
    </source>
</reference>
<keyword evidence="2" id="KW-0732">Signal</keyword>